<evidence type="ECO:0000256" key="4">
    <source>
        <dbReference type="ARBA" id="ARBA00047942"/>
    </source>
</evidence>
<dbReference type="SUPFAM" id="SSF53335">
    <property type="entry name" value="S-adenosyl-L-methionine-dependent methyltransferases"/>
    <property type="match status" value="1"/>
</dbReference>
<evidence type="ECO:0000313" key="5">
    <source>
        <dbReference type="EMBL" id="RKQ90892.1"/>
    </source>
</evidence>
<accession>A0A660L799</accession>
<dbReference type="GO" id="GO:0009007">
    <property type="term" value="F:site-specific DNA-methyltransferase (adenine-specific) activity"/>
    <property type="evidence" value="ECO:0007669"/>
    <property type="project" value="UniProtKB-EC"/>
</dbReference>
<evidence type="ECO:0000256" key="1">
    <source>
        <dbReference type="ARBA" id="ARBA00011900"/>
    </source>
</evidence>
<evidence type="ECO:0000256" key="3">
    <source>
        <dbReference type="ARBA" id="ARBA00022679"/>
    </source>
</evidence>
<dbReference type="InterPro" id="IPR029063">
    <property type="entry name" value="SAM-dependent_MTases_sf"/>
</dbReference>
<dbReference type="RefSeq" id="WP_121248042.1">
    <property type="nucleotide sequence ID" value="NZ_RBIL01000001.1"/>
</dbReference>
<evidence type="ECO:0000313" key="6">
    <source>
        <dbReference type="Proteomes" id="UP000278962"/>
    </source>
</evidence>
<keyword evidence="6" id="KW-1185">Reference proteome</keyword>
<reference evidence="5 6" key="1">
    <citation type="submission" date="2018-10" db="EMBL/GenBank/DDBJ databases">
        <title>Genomic Encyclopedia of Archaeal and Bacterial Type Strains, Phase II (KMG-II): from individual species to whole genera.</title>
        <authorList>
            <person name="Goeker M."/>
        </authorList>
    </citation>
    <scope>NUCLEOTIDE SEQUENCE [LARGE SCALE GENOMIC DNA]</scope>
    <source>
        <strain evidence="5 6">DSM 14954</strain>
    </source>
</reference>
<dbReference type="EC" id="2.1.1.72" evidence="1"/>
<gene>
    <name evidence="5" type="ORF">C8N24_0707</name>
</gene>
<dbReference type="PANTHER" id="PTHR33841:SF1">
    <property type="entry name" value="DNA METHYLTRANSFERASE A"/>
    <property type="match status" value="1"/>
</dbReference>
<proteinExistence type="predicted"/>
<keyword evidence="3" id="KW-0808">Transferase</keyword>
<comment type="caution">
    <text evidence="5">The sequence shown here is derived from an EMBL/GenBank/DDBJ whole genome shotgun (WGS) entry which is preliminary data.</text>
</comment>
<dbReference type="EMBL" id="RBIL01000001">
    <property type="protein sequence ID" value="RKQ90892.1"/>
    <property type="molecule type" value="Genomic_DNA"/>
</dbReference>
<comment type="catalytic activity">
    <reaction evidence="4">
        <text>a 2'-deoxyadenosine in DNA + S-adenosyl-L-methionine = an N(6)-methyl-2'-deoxyadenosine in DNA + S-adenosyl-L-homocysteine + H(+)</text>
        <dbReference type="Rhea" id="RHEA:15197"/>
        <dbReference type="Rhea" id="RHEA-COMP:12418"/>
        <dbReference type="Rhea" id="RHEA-COMP:12419"/>
        <dbReference type="ChEBI" id="CHEBI:15378"/>
        <dbReference type="ChEBI" id="CHEBI:57856"/>
        <dbReference type="ChEBI" id="CHEBI:59789"/>
        <dbReference type="ChEBI" id="CHEBI:90615"/>
        <dbReference type="ChEBI" id="CHEBI:90616"/>
        <dbReference type="EC" id="2.1.1.72"/>
    </reaction>
</comment>
<dbReference type="Gene3D" id="3.40.50.150">
    <property type="entry name" value="Vaccinia Virus protein VP39"/>
    <property type="match status" value="2"/>
</dbReference>
<dbReference type="Proteomes" id="UP000278962">
    <property type="component" value="Unassembled WGS sequence"/>
</dbReference>
<keyword evidence="2" id="KW-0489">Methyltransferase</keyword>
<protein>
    <recommendedName>
        <fullName evidence="1">site-specific DNA-methyltransferase (adenine-specific)</fullName>
        <ecNumber evidence="1">2.1.1.72</ecNumber>
    </recommendedName>
</protein>
<sequence>MSVSDAILIGEDWISEHYFTTDATSQSFRAQVLARRKQWDAQQETGSVRSRFTSARASLLAWFASLDGESEPSRELSDLLGYGILGLTREDVGPVTFVRQASLPESAGVALVAARPAETVEALLEKDAETLVGPYDLDESTQIRSVPRLLSALFVAEDAPAFALVLAGRLALLAERERWPEGRYLAIDLQLVCERGDDRRGGETDVALTCLSAESLAPDAEGTIWWHGVLEESIKHTVGVSQDLREGVRLSIEIIANDVVARRARQGLDPLPASEAQPLAQQSLRFLYRVLFLLYAEASPELAVLPVGVAQYEQGYSLDRLRELIQVPLTTPQAETGTHLYDSLAVLFGLVDTGVDAAKNAADEGLVEALTFRALRADLFKPSATARIDEVKLGNAGLQRVLQHLLLSKEKRGSDRGFISYAELGINQLGAVYEGLMSFSGRFAETDLYEVAKGGDGSKGTWLVPFDRADHIDDKDFVRSEDPITGELKPVLHRQGTFVFRLAGRERQQSASYYTPEVLTRFTVSQALAELIDEDTPAEAILALTVCEPALGSGAFAIEAVRQLAAEYLARRQDELGRRIDPENYAAELQKAKAYLALHNIYGVDRNAMAVELAEISLWLDTMMAGLEAPWFGLHLRRGNSLVGARHAVFSRAQVEKKTWLKDVPAEVPLTELGEDAREGREGSAAGRIHHFLLPAEGWGSTLNAKEAKPLAPEALDRLKQWRKRVLVKPSKDQVAALLDLGRRVETLWQLVWRRLTIAETQVRRSIAVWEADGLVAGGTVSREQIEEALKAPDGAYRRLRRVMDAWCALWFWPLTEDAAPPELDEWIATLQALVGVAGKRRGVAAGQLSLASAADWDELNAAETSDLAFAGAADVAAVKSKHPWLAAAERVAERQGFFHWQLDFVPVFARGGFDLQVGNPPWVRPRSDVEALLAEADPWWQLKAKSTAQEDAAHRESALAVAGTRELVLDGTAEIAALAAFLGSPAQYPHLAGLQPDLYRCFMEQTWRHARPTGLVGLIHPETHFTDEKAGILRASTYRRLRRHWQFINELKLFEIQNQRRYGVHVYGSARWPEFKQAASLYHPDTVERSLKHDGSGPEPGIKDLDGNWDLRPHAARIVDATSETLASWHAVLESSVTPVEQTRMVYAVNRSTAVVLEKLSTAPRIGRLRPLFSRGWDESIDRRKGFFDSEWGRPESWRQVILQGSHLGPARPFYKFPNQTMLHNTDWTETDVEALTPDAVPTTSYKPRGDQASYDASYTHWSSAEHGDPVIAARNHYRLAWRNMAANTGERTLIAALIPPGTAHIHGISSVALPGGGTTLVVVSGFATSLIHDFAVRVAPKSTISATTLDRLPFPEPSALWPWVTLRALRLNCITDAYAPLWSAIFQEEFADDRWTAADGDTSLRPLGDIDASWSRHTPLRRAIERRQAAVELDALVALALGITADELCALYRTQFPVLYGYDHGAYVYDANGRLLPTSVVSAWRRAGDAVAVEERTVAHPGSGVEYVYEPPFRTLDREADLRAAYVEFEQRLGSGA</sequence>
<dbReference type="OrthoDB" id="4280289at2"/>
<dbReference type="GO" id="GO:0032259">
    <property type="term" value="P:methylation"/>
    <property type="evidence" value="ECO:0007669"/>
    <property type="project" value="UniProtKB-KW"/>
</dbReference>
<dbReference type="PANTHER" id="PTHR33841">
    <property type="entry name" value="DNA METHYLTRANSFERASE YEEA-RELATED"/>
    <property type="match status" value="1"/>
</dbReference>
<name>A0A660L799_9ACTN</name>
<dbReference type="InterPro" id="IPR050953">
    <property type="entry name" value="N4_N6_ade-DNA_methylase"/>
</dbReference>
<organism evidence="5 6">
    <name type="scientific">Solirubrobacter pauli</name>
    <dbReference type="NCBI Taxonomy" id="166793"/>
    <lineage>
        <taxon>Bacteria</taxon>
        <taxon>Bacillati</taxon>
        <taxon>Actinomycetota</taxon>
        <taxon>Thermoleophilia</taxon>
        <taxon>Solirubrobacterales</taxon>
        <taxon>Solirubrobacteraceae</taxon>
        <taxon>Solirubrobacter</taxon>
    </lineage>
</organism>
<evidence type="ECO:0000256" key="2">
    <source>
        <dbReference type="ARBA" id="ARBA00022603"/>
    </source>
</evidence>